<protein>
    <submittedName>
        <fullName evidence="1">Uncharacterized protein</fullName>
    </submittedName>
</protein>
<accession>A0A8I3ARH9</accession>
<dbReference type="Proteomes" id="UP000689129">
    <property type="component" value="Unassembled WGS sequence"/>
</dbReference>
<evidence type="ECO:0000313" key="2">
    <source>
        <dbReference type="Proteomes" id="UP000689129"/>
    </source>
</evidence>
<gene>
    <name evidence="1" type="ORF">HYQ45_006014</name>
</gene>
<dbReference type="OrthoDB" id="4819569at2759"/>
<sequence length="245" mass="27292">MFGAKRKKLKPEEDRRRCNYVTIQGRCSQGKVTLSKDGVRFPSPYCRYHCCKKVDGAACQDMRINAKGFCQRHIQCQGQVNGTRCTNAVRGYDPKEFKFCAQYHNCLALDCKNERFYSSESDLKFCADHRCTSPGCDRPKHTGPFCASHTCEAPNCLAFAVGGGGPGEPTRYCDRHRVCQHDQCERFTHARENGGLSNFCGAHYCAWDGCEQAREGAGEGEHCKAHSCIEVAALLPEMPNTGLRG</sequence>
<dbReference type="AlphaFoldDB" id="A0A8I3ARH9"/>
<comment type="caution">
    <text evidence="1">The sequence shown here is derived from an EMBL/GenBank/DDBJ whole genome shotgun (WGS) entry which is preliminary data.</text>
</comment>
<proteinExistence type="predicted"/>
<organism evidence="1 2">
    <name type="scientific">Verticillium longisporum</name>
    <name type="common">Verticillium dahliae var. longisporum</name>
    <dbReference type="NCBI Taxonomy" id="100787"/>
    <lineage>
        <taxon>Eukaryota</taxon>
        <taxon>Fungi</taxon>
        <taxon>Dikarya</taxon>
        <taxon>Ascomycota</taxon>
        <taxon>Pezizomycotina</taxon>
        <taxon>Sordariomycetes</taxon>
        <taxon>Hypocreomycetidae</taxon>
        <taxon>Glomerellales</taxon>
        <taxon>Plectosphaerellaceae</taxon>
        <taxon>Verticillium</taxon>
    </lineage>
</organism>
<evidence type="ECO:0000313" key="1">
    <source>
        <dbReference type="EMBL" id="KAG7136462.1"/>
    </source>
</evidence>
<name>A0A8I3ARH9_VERLO</name>
<dbReference type="EMBL" id="JAEMWZ010000104">
    <property type="protein sequence ID" value="KAG7136462.1"/>
    <property type="molecule type" value="Genomic_DNA"/>
</dbReference>
<reference evidence="1" key="1">
    <citation type="journal article" date="2021" name="Mol. Plant Pathol.">
        <title>A 20-kb lineage-specific genomic region tames virulence in pathogenic amphidiploid Verticillium longisporum.</title>
        <authorList>
            <person name="Harting R."/>
            <person name="Starke J."/>
            <person name="Kusch H."/>
            <person name="Poggeler S."/>
            <person name="Maurus I."/>
            <person name="Schluter R."/>
            <person name="Landesfeind M."/>
            <person name="Bulla I."/>
            <person name="Nowrousian M."/>
            <person name="de Jonge R."/>
            <person name="Stahlhut G."/>
            <person name="Hoff K.J."/>
            <person name="Asshauer K.P."/>
            <person name="Thurmer A."/>
            <person name="Stanke M."/>
            <person name="Daniel R."/>
            <person name="Morgenstern B."/>
            <person name="Thomma B.P.H.J."/>
            <person name="Kronstad J.W."/>
            <person name="Braus-Stromeyer S.A."/>
            <person name="Braus G.H."/>
        </authorList>
    </citation>
    <scope>NUCLEOTIDE SEQUENCE</scope>
    <source>
        <strain evidence="1">Vl32</strain>
    </source>
</reference>